<sequence>QPLGRPAVGDISTAGQPRRLGHGQRQHSGAGGHGTGERTDQGVRRARRRHEAVRPRHGRVRGPGGGRRRRRHLHPRRRRDPVQRHHRAE</sequence>
<dbReference type="AlphaFoldDB" id="A0A0G4MVZ5"/>
<feature type="non-terminal residue" evidence="2">
    <location>
        <position position="89"/>
    </location>
</feature>
<feature type="non-terminal residue" evidence="2">
    <location>
        <position position="1"/>
    </location>
</feature>
<reference evidence="2 3" key="1">
    <citation type="submission" date="2015-05" db="EMBL/GenBank/DDBJ databases">
        <authorList>
            <person name="Wang D.B."/>
            <person name="Wang M."/>
        </authorList>
    </citation>
    <scope>NUCLEOTIDE SEQUENCE [LARGE SCALE GENOMIC DNA]</scope>
    <source>
        <strain evidence="2">VL1</strain>
    </source>
</reference>
<accession>A0A0G4MVZ5</accession>
<dbReference type="Proteomes" id="UP000044602">
    <property type="component" value="Unassembled WGS sequence"/>
</dbReference>
<proteinExistence type="predicted"/>
<organism evidence="2 3">
    <name type="scientific">Verticillium longisporum</name>
    <name type="common">Verticillium dahliae var. longisporum</name>
    <dbReference type="NCBI Taxonomy" id="100787"/>
    <lineage>
        <taxon>Eukaryota</taxon>
        <taxon>Fungi</taxon>
        <taxon>Dikarya</taxon>
        <taxon>Ascomycota</taxon>
        <taxon>Pezizomycotina</taxon>
        <taxon>Sordariomycetes</taxon>
        <taxon>Hypocreomycetidae</taxon>
        <taxon>Glomerellales</taxon>
        <taxon>Plectosphaerellaceae</taxon>
        <taxon>Verticillium</taxon>
    </lineage>
</organism>
<dbReference type="EMBL" id="CVQH01025393">
    <property type="protein sequence ID" value="CRK38289.1"/>
    <property type="molecule type" value="Genomic_DNA"/>
</dbReference>
<feature type="compositionally biased region" description="Basic residues" evidence="1">
    <location>
        <begin position="44"/>
        <end position="89"/>
    </location>
</feature>
<protein>
    <submittedName>
        <fullName evidence="2">Uncharacterized protein</fullName>
    </submittedName>
</protein>
<evidence type="ECO:0000313" key="3">
    <source>
        <dbReference type="Proteomes" id="UP000044602"/>
    </source>
</evidence>
<evidence type="ECO:0000256" key="1">
    <source>
        <dbReference type="SAM" id="MobiDB-lite"/>
    </source>
</evidence>
<evidence type="ECO:0000313" key="2">
    <source>
        <dbReference type="EMBL" id="CRK38289.1"/>
    </source>
</evidence>
<gene>
    <name evidence="2" type="ORF">BN1708_020501</name>
</gene>
<keyword evidence="3" id="KW-1185">Reference proteome</keyword>
<feature type="region of interest" description="Disordered" evidence="1">
    <location>
        <begin position="1"/>
        <end position="89"/>
    </location>
</feature>
<name>A0A0G4MVZ5_VERLO</name>